<proteinExistence type="predicted"/>
<dbReference type="EMBL" id="JACHGW010000004">
    <property type="protein sequence ID" value="MBB6052696.1"/>
    <property type="molecule type" value="Genomic_DNA"/>
</dbReference>
<name>A0A7W9W8W8_ARMRO</name>
<evidence type="ECO:0000313" key="1">
    <source>
        <dbReference type="EMBL" id="MBB6052696.1"/>
    </source>
</evidence>
<comment type="caution">
    <text evidence="1">The sequence shown here is derived from an EMBL/GenBank/DDBJ whole genome shotgun (WGS) entry which is preliminary data.</text>
</comment>
<dbReference type="Proteomes" id="UP000520814">
    <property type="component" value="Unassembled WGS sequence"/>
</dbReference>
<dbReference type="RefSeq" id="WP_184202210.1">
    <property type="nucleotide sequence ID" value="NZ_JACHGW010000004.1"/>
</dbReference>
<protein>
    <submittedName>
        <fullName evidence="1">Uncharacterized protein</fullName>
    </submittedName>
</protein>
<accession>A0A7W9W8W8</accession>
<evidence type="ECO:0000313" key="2">
    <source>
        <dbReference type="Proteomes" id="UP000520814"/>
    </source>
</evidence>
<reference evidence="1 2" key="1">
    <citation type="submission" date="2020-08" db="EMBL/GenBank/DDBJ databases">
        <title>Genomic Encyclopedia of Type Strains, Phase IV (KMG-IV): sequencing the most valuable type-strain genomes for metagenomic binning, comparative biology and taxonomic classification.</title>
        <authorList>
            <person name="Goeker M."/>
        </authorList>
    </citation>
    <scope>NUCLEOTIDE SEQUENCE [LARGE SCALE GENOMIC DNA]</scope>
    <source>
        <strain evidence="1 2">DSM 23562</strain>
    </source>
</reference>
<organism evidence="1 2">
    <name type="scientific">Armatimonas rosea</name>
    <dbReference type="NCBI Taxonomy" id="685828"/>
    <lineage>
        <taxon>Bacteria</taxon>
        <taxon>Bacillati</taxon>
        <taxon>Armatimonadota</taxon>
        <taxon>Armatimonadia</taxon>
        <taxon>Armatimonadales</taxon>
        <taxon>Armatimonadaceae</taxon>
        <taxon>Armatimonas</taxon>
    </lineage>
</organism>
<keyword evidence="2" id="KW-1185">Reference proteome</keyword>
<sequence length="221" mass="24980">MAVSSDPNIVPAWPFLVANHELGRVDYRTVVAPDFLADQAASQVLTALPMDLDDSGPFLCELSYRSGKRSLCKVTVLYTIRTIPSAEYFPIRPQRAVQIISGLVLPQPLAQPACDPTLLEECFTLYSDDYRQFCWTMLPRDYPIVLSWPLAVSVAPHSPLTVLPPLDTTRIHSRALPSRPAAVIPQQRAERAFPIARTEVLARISQESRLRRLFRRFLLRR</sequence>
<gene>
    <name evidence="1" type="ORF">HNQ39_004517</name>
</gene>
<dbReference type="AlphaFoldDB" id="A0A7W9W8W8"/>